<accession>A0A1S2U4U9</accession>
<comment type="caution">
    <text evidence="1">The sequence shown here is derived from an EMBL/GenBank/DDBJ whole genome shotgun (WGS) entry which is preliminary data.</text>
</comment>
<dbReference type="EMBL" id="AALHBX010000018">
    <property type="protein sequence ID" value="ECZ5738679.1"/>
    <property type="molecule type" value="Genomic_DNA"/>
</dbReference>
<name>A0A1S2U4U9_CAMJU</name>
<proteinExistence type="predicted"/>
<dbReference type="RefSeq" id="WP_002881945.1">
    <property type="nucleotide sequence ID" value="NZ_JBMJAU010000012.1"/>
</dbReference>
<dbReference type="AlphaFoldDB" id="A0A1S2U4U9"/>
<reference evidence="1 2" key="1">
    <citation type="submission" date="2019-10" db="EMBL/GenBank/DDBJ databases">
        <authorList>
            <consortium name="PulseNet: The National Subtyping Network for Foodborne Disease Surveillance"/>
            <person name="Tarr C.L."/>
            <person name="Trees E."/>
            <person name="Katz L.S."/>
            <person name="Carleton-Romer H.A."/>
            <person name="Stroika S."/>
            <person name="Kucerova Z."/>
            <person name="Roache K.F."/>
            <person name="Sabol A.L."/>
            <person name="Besser J."/>
            <person name="Gerner-Smidt P."/>
        </authorList>
    </citation>
    <scope>NUCLEOTIDE SEQUENCE [LARGE SCALE GENOMIC DNA]</scope>
    <source>
        <strain evidence="1 2">PNUSAC012091</strain>
    </source>
</reference>
<gene>
    <name evidence="1" type="ORF">F8Y55_08630</name>
</gene>
<sequence length="204" mass="24301">MSDTIILGILLEKYNNAKYKKVGNCIKLRYQYHDVNVNLYFDGYDKNYPSTSIILAMDKSYYITSFNVDNFDEKNQYLDKIPDPILNLIKDENNKLTSFYNEMRKRIKEDNFQNISYSSDIVFNNTIQYNKNKENGNPFFHYIRAVVMTPEHFKKLFHSMNISKEILMKIQQAGFTIVTTNDPNKRKNFYEKLKSKEIFIEVLQ</sequence>
<protein>
    <submittedName>
        <fullName evidence="1">DNA repair protein Rad50</fullName>
    </submittedName>
</protein>
<evidence type="ECO:0000313" key="2">
    <source>
        <dbReference type="Proteomes" id="UP000421425"/>
    </source>
</evidence>
<evidence type="ECO:0000313" key="1">
    <source>
        <dbReference type="EMBL" id="ECZ5738679.1"/>
    </source>
</evidence>
<organism evidence="1 2">
    <name type="scientific">Campylobacter jejuni</name>
    <dbReference type="NCBI Taxonomy" id="197"/>
    <lineage>
        <taxon>Bacteria</taxon>
        <taxon>Pseudomonadati</taxon>
        <taxon>Campylobacterota</taxon>
        <taxon>Epsilonproteobacteria</taxon>
        <taxon>Campylobacterales</taxon>
        <taxon>Campylobacteraceae</taxon>
        <taxon>Campylobacter</taxon>
    </lineage>
</organism>
<dbReference type="Proteomes" id="UP000421425">
    <property type="component" value="Unassembled WGS sequence"/>
</dbReference>